<dbReference type="Proteomes" id="UP000654918">
    <property type="component" value="Unassembled WGS sequence"/>
</dbReference>
<name>A0A8H6KA58_9PEZI</name>
<evidence type="ECO:0000313" key="2">
    <source>
        <dbReference type="Proteomes" id="UP000654918"/>
    </source>
</evidence>
<comment type="caution">
    <text evidence="1">The sequence shown here is derived from an EMBL/GenBank/DDBJ whole genome shotgun (WGS) entry which is preliminary data.</text>
</comment>
<protein>
    <submittedName>
        <fullName evidence="1">Uncharacterized protein</fullName>
    </submittedName>
</protein>
<dbReference type="EMBL" id="WIGO01000140">
    <property type="protein sequence ID" value="KAF6827301.1"/>
    <property type="molecule type" value="Genomic_DNA"/>
</dbReference>
<organism evidence="1 2">
    <name type="scientific">Colletotrichum plurivorum</name>
    <dbReference type="NCBI Taxonomy" id="2175906"/>
    <lineage>
        <taxon>Eukaryota</taxon>
        <taxon>Fungi</taxon>
        <taxon>Dikarya</taxon>
        <taxon>Ascomycota</taxon>
        <taxon>Pezizomycotina</taxon>
        <taxon>Sordariomycetes</taxon>
        <taxon>Hypocreomycetidae</taxon>
        <taxon>Glomerellales</taxon>
        <taxon>Glomerellaceae</taxon>
        <taxon>Colletotrichum</taxon>
        <taxon>Colletotrichum orchidearum species complex</taxon>
    </lineage>
</organism>
<reference evidence="1" key="1">
    <citation type="journal article" date="2020" name="Phytopathology">
        <title>Genome Sequence Resources of Colletotrichum truncatum, C. plurivorum, C. musicola, and C. sojae: Four Species Pathogenic to Soybean (Glycine max).</title>
        <authorList>
            <person name="Rogerio F."/>
            <person name="Boufleur T.R."/>
            <person name="Ciampi-Guillardi M."/>
            <person name="Sukno S.A."/>
            <person name="Thon M.R."/>
            <person name="Massola Junior N.S."/>
            <person name="Baroncelli R."/>
        </authorList>
    </citation>
    <scope>NUCLEOTIDE SEQUENCE</scope>
    <source>
        <strain evidence="1">LFN00145</strain>
    </source>
</reference>
<sequence>MLRVKAMVRVKVDTERPSDQARCPESRTIEVETTVLGGPAALTCRLEVCVEWARVTERYEADGMLANDPERAAARSPHIGEIAEEQRSSQDPVRVKTLIGVLCGEDKTTGRPASPLGIMTAAIEVHQTTKGYS</sequence>
<dbReference type="AlphaFoldDB" id="A0A8H6KA58"/>
<evidence type="ECO:0000313" key="1">
    <source>
        <dbReference type="EMBL" id="KAF6827301.1"/>
    </source>
</evidence>
<gene>
    <name evidence="1" type="ORF">CPLU01_09178</name>
</gene>
<proteinExistence type="predicted"/>
<keyword evidence="2" id="KW-1185">Reference proteome</keyword>
<accession>A0A8H6KA58</accession>